<dbReference type="InterPro" id="IPR017601">
    <property type="entry name" value="DGQHR-contain_dom"/>
</dbReference>
<dbReference type="RefSeq" id="WP_152540599.1">
    <property type="nucleotide sequence ID" value="NZ_JACIFU010000002.1"/>
</dbReference>
<protein>
    <submittedName>
        <fullName evidence="1">DGQHR domain-containing protein</fullName>
    </submittedName>
</protein>
<gene>
    <name evidence="1" type="ORF">GGR93_001740</name>
</gene>
<dbReference type="AlphaFoldDB" id="A0A7W6M896"/>
<dbReference type="EMBL" id="JACIFU010000002">
    <property type="protein sequence ID" value="MBB4173967.1"/>
    <property type="molecule type" value="Genomic_DNA"/>
</dbReference>
<accession>A0A7W6M896</accession>
<proteinExistence type="predicted"/>
<reference evidence="1 2" key="1">
    <citation type="submission" date="2020-08" db="EMBL/GenBank/DDBJ databases">
        <title>Genomic Encyclopedia of Type Strains, Phase IV (KMG-IV): sequencing the most valuable type-strain genomes for metagenomic binning, comparative biology and taxonomic classification.</title>
        <authorList>
            <person name="Goeker M."/>
        </authorList>
    </citation>
    <scope>NUCLEOTIDE SEQUENCE [LARGE SCALE GENOMIC DNA]</scope>
    <source>
        <strain evidence="1 2">DSM 101015</strain>
    </source>
</reference>
<dbReference type="InterPro" id="IPR017642">
    <property type="entry name" value="DNA_S_mod_DndB"/>
</dbReference>
<dbReference type="NCBIfam" id="TIGR03187">
    <property type="entry name" value="DGQHR"/>
    <property type="match status" value="1"/>
</dbReference>
<dbReference type="Pfam" id="PF14072">
    <property type="entry name" value="DndB"/>
    <property type="match status" value="1"/>
</dbReference>
<sequence>MESKMENVRIAVSRVSQPIGEFYVGRIESRALRAISYVEIREFLEGKQRKIAGIQRERNEGRINEIKRYVNLEYATFPTSVIISVPPECVEFEPLINDSSGEPSLFNMTLQTFGEEGEEDYTPLDRVAFIIDGQHRVAGLEGLQDGKLFDVNVSVFIGASEADKAEIFARVNQAQTKVNPSLVVDLASFYEERGPMKFAHETILAMNHDEDGPFHDKIKRLGKAEAGKGHIQTLAQATVVKPVLDYITPDPEGDRNKRYKGIFSSKRPVNAWTRHIFQPFYDDDNDAAVFLCLTNYFNAVKARWPKLWDDAPAGTVLNRTTGYGALMKFLRPVYLSKCDKGEILTREACDEVFRGISIPDRELTREHFLPGSSGVSTLYNRLLSESGLSDKQPKQPTLL</sequence>
<evidence type="ECO:0000313" key="2">
    <source>
        <dbReference type="Proteomes" id="UP000565745"/>
    </source>
</evidence>
<dbReference type="CDD" id="cd16413">
    <property type="entry name" value="DGQHR_domain"/>
    <property type="match status" value="1"/>
</dbReference>
<evidence type="ECO:0000313" key="1">
    <source>
        <dbReference type="EMBL" id="MBB4173967.1"/>
    </source>
</evidence>
<comment type="caution">
    <text evidence="1">The sequence shown here is derived from an EMBL/GenBank/DDBJ whole genome shotgun (WGS) entry which is preliminary data.</text>
</comment>
<name>A0A7W6M896_9RHOB</name>
<dbReference type="Proteomes" id="UP000565745">
    <property type="component" value="Unassembled WGS sequence"/>
</dbReference>
<keyword evidence="2" id="KW-1185">Reference proteome</keyword>
<organism evidence="1 2">
    <name type="scientific">Sulfitobacter noctilucicola</name>
    <dbReference type="NCBI Taxonomy" id="1342301"/>
    <lineage>
        <taxon>Bacteria</taxon>
        <taxon>Pseudomonadati</taxon>
        <taxon>Pseudomonadota</taxon>
        <taxon>Alphaproteobacteria</taxon>
        <taxon>Rhodobacterales</taxon>
        <taxon>Roseobacteraceae</taxon>
        <taxon>Sulfitobacter</taxon>
    </lineage>
</organism>
<dbReference type="OrthoDB" id="9789139at2"/>